<keyword evidence="2" id="KW-0934">Plastid</keyword>
<reference evidence="2" key="1">
    <citation type="submission" date="2014-03" db="EMBL/GenBank/DDBJ databases">
        <title>Metagenomic reconstruction of the complete chloroplast and mitochondrial genomes of a novel unicellular red alga from the Cyanidiaceae family.</title>
        <authorList>
            <person name="Servin-Garciduenas L.E."/>
            <person name="Martinez-Romero E."/>
        </authorList>
    </citation>
    <scope>NUCLEOTIDE SEQUENCE</scope>
    <source>
        <strain evidence="2">MX-AZ01</strain>
    </source>
</reference>
<dbReference type="InterPro" id="IPR015890">
    <property type="entry name" value="Chorismate_C"/>
</dbReference>
<dbReference type="InterPro" id="IPR005801">
    <property type="entry name" value="ADC_synthase"/>
</dbReference>
<name>A0A060A4W2_9RHOD</name>
<evidence type="ECO:0000313" key="2">
    <source>
        <dbReference type="EMBL" id="AIA61139.1"/>
    </source>
</evidence>
<feature type="domain" description="Chorismate-utilising enzyme C-terminal" evidence="1">
    <location>
        <begin position="196"/>
        <end position="427"/>
    </location>
</feature>
<proteinExistence type="predicted"/>
<evidence type="ECO:0000259" key="1">
    <source>
        <dbReference type="Pfam" id="PF00425"/>
    </source>
</evidence>
<dbReference type="EMBL" id="KJ569775">
    <property type="protein sequence ID" value="AIA61139.1"/>
    <property type="molecule type" value="Genomic_DNA"/>
</dbReference>
<protein>
    <submittedName>
        <fullName evidence="2">Menaquinone-specific isochorismate synthase</fullName>
    </submittedName>
</protein>
<geneLocation type="chloroplast" evidence="2"/>
<keyword evidence="2" id="KW-0150">Chloroplast</keyword>
<dbReference type="PANTHER" id="PTHR42839">
    <property type="entry name" value="ISOCHORISMATE SYNTHASE ENTC"/>
    <property type="match status" value="1"/>
</dbReference>
<dbReference type="PANTHER" id="PTHR42839:SF2">
    <property type="entry name" value="ISOCHORISMATE SYNTHASE ENTC"/>
    <property type="match status" value="1"/>
</dbReference>
<sequence>MGSINCYCGYTIFLFIFDIHMSIRFSLKHVSIDHTRFYCVRLQWPLTQTISLIQWLQSQSLYPKISWIDRDTSWHLVACDQIFASNHLPNALATSFIRGDHNMCFRLIGIASSSPPTTFCLPRYELHHTAHEYLFVINCIFQNNFPVNEIKSLIQQMSGFTYTPPCFSCAQLIRVQYFPNLYRWNQTLIHLLTQMTQISKLVLARQKKLDFQNAINVFDWLTYKCNCFHFVFIWKPDLALITLSPERLYFRHKSTLITEAMAGTRARCMNPVQDALWCLHLYENEKDVVEQNWVRLDLETKLKALGKSLTSNDYAIYQTPYVQHLYVPFQVKLNAFQVDSELIKAIHPTAAICGCPMPQAYFMLQKYESFNRGAYACPIGWIGDNDAHLCVSIRCALIFENQVQLYAGSGIIPASLPKAEWNETENKFVW</sequence>
<dbReference type="SUPFAM" id="SSF56322">
    <property type="entry name" value="ADC synthase"/>
    <property type="match status" value="1"/>
</dbReference>
<dbReference type="AlphaFoldDB" id="A0A060A4W2"/>
<organism evidence="2">
    <name type="scientific">Cyanidiaceae sp. MX-AZ01</name>
    <dbReference type="NCBI Taxonomy" id="1503164"/>
    <lineage>
        <taxon>Eukaryota</taxon>
        <taxon>Rhodophyta</taxon>
        <taxon>Bangiophyceae</taxon>
        <taxon>Cyanidiales</taxon>
        <taxon>Cyanidiaceae</taxon>
    </lineage>
</organism>
<gene>
    <name evidence="2" type="primary">menF</name>
</gene>
<dbReference type="Gene3D" id="3.60.120.10">
    <property type="entry name" value="Anthranilate synthase"/>
    <property type="match status" value="1"/>
</dbReference>
<accession>A0A060A4W2</accession>
<dbReference type="Pfam" id="PF00425">
    <property type="entry name" value="Chorismate_bind"/>
    <property type="match status" value="1"/>
</dbReference>